<dbReference type="GO" id="GO:0005856">
    <property type="term" value="C:cytoskeleton"/>
    <property type="evidence" value="ECO:0007669"/>
    <property type="project" value="UniProtKB-SubCell"/>
</dbReference>
<evidence type="ECO:0000259" key="7">
    <source>
        <dbReference type="Pfam" id="PF06886"/>
    </source>
</evidence>
<comment type="subcellular location">
    <subcellularLocation>
        <location evidence="1">Cytoplasm</location>
        <location evidence="1">Cytoskeleton</location>
    </subcellularLocation>
</comment>
<dbReference type="AlphaFoldDB" id="A0A0A9WGV9"/>
<reference evidence="8" key="2">
    <citation type="submission" date="2014-07" db="EMBL/GenBank/DDBJ databases">
        <authorList>
            <person name="Hull J."/>
        </authorList>
    </citation>
    <scope>NUCLEOTIDE SEQUENCE</scope>
</reference>
<feature type="region of interest" description="Disordered" evidence="6">
    <location>
        <begin position="76"/>
        <end position="100"/>
    </location>
</feature>
<keyword evidence="3" id="KW-0963">Cytoplasm</keyword>
<keyword evidence="4" id="KW-0206">Cytoskeleton</keyword>
<dbReference type="Pfam" id="PF06886">
    <property type="entry name" value="TPX2"/>
    <property type="match status" value="1"/>
</dbReference>
<feature type="region of interest" description="Disordered" evidence="6">
    <location>
        <begin position="525"/>
        <end position="546"/>
    </location>
</feature>
<reference evidence="8" key="1">
    <citation type="journal article" date="2014" name="PLoS ONE">
        <title>Transcriptome-Based Identification of ABC Transporters in the Western Tarnished Plant Bug Lygus hesperus.</title>
        <authorList>
            <person name="Hull J.J."/>
            <person name="Chaney K."/>
            <person name="Geib S.M."/>
            <person name="Fabrick J.A."/>
            <person name="Brent C.S."/>
            <person name="Walsh D."/>
            <person name="Lavine L.C."/>
        </authorList>
    </citation>
    <scope>NUCLEOTIDE SEQUENCE</scope>
</reference>
<protein>
    <submittedName>
        <fullName evidence="8">Targeting protein for Xklp2</fullName>
    </submittedName>
</protein>
<evidence type="ECO:0000256" key="6">
    <source>
        <dbReference type="SAM" id="MobiDB-lite"/>
    </source>
</evidence>
<dbReference type="InterPro" id="IPR027329">
    <property type="entry name" value="TPX2_C"/>
</dbReference>
<gene>
    <name evidence="8" type="primary">Tpx2</name>
    <name evidence="8" type="ORF">CM83_21262</name>
</gene>
<evidence type="ECO:0000256" key="2">
    <source>
        <dbReference type="ARBA" id="ARBA00005885"/>
    </source>
</evidence>
<feature type="coiled-coil region" evidence="5">
    <location>
        <begin position="481"/>
        <end position="524"/>
    </location>
</feature>
<evidence type="ECO:0000256" key="1">
    <source>
        <dbReference type="ARBA" id="ARBA00004245"/>
    </source>
</evidence>
<sequence>MAEGGDAFDCRVPQIYESLSLALIDQITEADGADEFFDVAATPPKEEGAQTEEFFTPLPMPNAAVNARTLLSPVVEEPDGIEGTGVDSSDRRKSSSDLPQGRIILKAKRRSWQLPKKADNDKKEVEKLASQMFEGIRLEPPTPEKTHPMMTRQDVAVKTPTLSLRNRQVIRNSMKRMRIQSPSTKQPPVKFIALAEQVQHFFNDTPPRFRRSPRKIGPEENRDKERVKLTLTVPHSPHLRTKDRARTPSPVREESHQIKALPLNPKVFHPPDSSCKPQPKPATVPEPFNLTVVPKKEDKISAESIELIQFKARPMPRSCRSSLSSLCSNTSTTASVRRVAVHEKGDGTLEVKEDSSHCGVSHLGTSNRRQLKVQPFSFDMRDRIALQKKEQKIRMLMEEAAKIPKFTARPAPSFITHQSAADESSSSSTVGSTSRKSLFHNHSAAIPKQQFKAKPASVLSKEPFKPKKADAPLTDITEFQLNTERRAKERAELERVRLEKEKERQQQLEKVTREQAELEKKQIKELRKSMMPKPTPKPHFLGPDQI</sequence>
<dbReference type="EMBL" id="GBHO01037841">
    <property type="protein sequence ID" value="JAG05763.1"/>
    <property type="molecule type" value="Transcribed_RNA"/>
</dbReference>
<name>A0A0A9WGV9_LYGHE</name>
<evidence type="ECO:0000256" key="4">
    <source>
        <dbReference type="ARBA" id="ARBA00023212"/>
    </source>
</evidence>
<evidence type="ECO:0000256" key="5">
    <source>
        <dbReference type="SAM" id="Coils"/>
    </source>
</evidence>
<organism evidence="8">
    <name type="scientific">Lygus hesperus</name>
    <name type="common">Western plant bug</name>
    <dbReference type="NCBI Taxonomy" id="30085"/>
    <lineage>
        <taxon>Eukaryota</taxon>
        <taxon>Metazoa</taxon>
        <taxon>Ecdysozoa</taxon>
        <taxon>Arthropoda</taxon>
        <taxon>Hexapoda</taxon>
        <taxon>Insecta</taxon>
        <taxon>Pterygota</taxon>
        <taxon>Neoptera</taxon>
        <taxon>Paraneoptera</taxon>
        <taxon>Hemiptera</taxon>
        <taxon>Heteroptera</taxon>
        <taxon>Panheteroptera</taxon>
        <taxon>Cimicomorpha</taxon>
        <taxon>Miridae</taxon>
        <taxon>Mirini</taxon>
        <taxon>Lygus</taxon>
    </lineage>
</organism>
<feature type="region of interest" description="Disordered" evidence="6">
    <location>
        <begin position="263"/>
        <end position="287"/>
    </location>
</feature>
<accession>A0A0A9WGV9</accession>
<keyword evidence="5" id="KW-0175">Coiled coil</keyword>
<evidence type="ECO:0000256" key="3">
    <source>
        <dbReference type="ARBA" id="ARBA00022490"/>
    </source>
</evidence>
<proteinExistence type="inferred from homology"/>
<evidence type="ECO:0000313" key="8">
    <source>
        <dbReference type="EMBL" id="JAG05763.1"/>
    </source>
</evidence>
<comment type="similarity">
    <text evidence="2">Belongs to the TPX2 family.</text>
</comment>
<feature type="domain" description="TPX2 C-terminal" evidence="7">
    <location>
        <begin position="479"/>
        <end position="541"/>
    </location>
</feature>